<dbReference type="CDD" id="cd07033">
    <property type="entry name" value="TPP_PYR_DXS_TK_like"/>
    <property type="match status" value="1"/>
</dbReference>
<organism evidence="2">
    <name type="scientific">marine sediment metagenome</name>
    <dbReference type="NCBI Taxonomy" id="412755"/>
    <lineage>
        <taxon>unclassified sequences</taxon>
        <taxon>metagenomes</taxon>
        <taxon>ecological metagenomes</taxon>
    </lineage>
</organism>
<feature type="domain" description="Transketolase-like pyrimidine-binding" evidence="1">
    <location>
        <begin position="24"/>
        <end position="188"/>
    </location>
</feature>
<gene>
    <name evidence="2" type="ORF">LCGC14_1658830</name>
</gene>
<dbReference type="Pfam" id="PF02779">
    <property type="entry name" value="Transket_pyr"/>
    <property type="match status" value="1"/>
</dbReference>
<comment type="caution">
    <text evidence="2">The sequence shown here is derived from an EMBL/GenBank/DDBJ whole genome shotgun (WGS) entry which is preliminary data.</text>
</comment>
<sequence>MALSQADSGVNRKGKGGVTVMVGSLQRDAFIEVIHEAARTDDRIVFLSADFGAESLDSFRSELPNQFLHCGISEQHMIDLAGGLALAGKRPFCYAMGPFITLRCLEQIKCSVAIMNAPVVIVGVGVGLGYADSGPTHYLTEDLAVMRAISGLEILTAADASTAMEIARLSLRSPAPRYVRLDREALPDLPSDAVMGVKRGITTIRTGKDCAIVSCGWGVHLGLEVA</sequence>
<dbReference type="SMART" id="SM00861">
    <property type="entry name" value="Transket_pyr"/>
    <property type="match status" value="1"/>
</dbReference>
<name>A0A0F9IH77_9ZZZZ</name>
<accession>A0A0F9IH77</accession>
<dbReference type="SUPFAM" id="SSF52518">
    <property type="entry name" value="Thiamin diphosphate-binding fold (THDP-binding)"/>
    <property type="match status" value="1"/>
</dbReference>
<dbReference type="InterPro" id="IPR051157">
    <property type="entry name" value="PDH/Transketolase"/>
</dbReference>
<dbReference type="EMBL" id="LAZR01014062">
    <property type="protein sequence ID" value="KKM19119.1"/>
    <property type="molecule type" value="Genomic_DNA"/>
</dbReference>
<dbReference type="PANTHER" id="PTHR43825:SF5">
    <property type="entry name" value="HYPOTHETICAL TRANSKETOLASE FAMILY PROTEIN"/>
    <property type="match status" value="1"/>
</dbReference>
<proteinExistence type="predicted"/>
<protein>
    <recommendedName>
        <fullName evidence="1">Transketolase-like pyrimidine-binding domain-containing protein</fullName>
    </recommendedName>
</protein>
<dbReference type="InterPro" id="IPR029061">
    <property type="entry name" value="THDP-binding"/>
</dbReference>
<dbReference type="PANTHER" id="PTHR43825">
    <property type="entry name" value="PYRUVATE DEHYDROGENASE E1 COMPONENT"/>
    <property type="match status" value="1"/>
</dbReference>
<dbReference type="Gene3D" id="3.40.50.970">
    <property type="match status" value="1"/>
</dbReference>
<feature type="non-terminal residue" evidence="2">
    <location>
        <position position="226"/>
    </location>
</feature>
<evidence type="ECO:0000259" key="1">
    <source>
        <dbReference type="SMART" id="SM00861"/>
    </source>
</evidence>
<evidence type="ECO:0000313" key="2">
    <source>
        <dbReference type="EMBL" id="KKM19119.1"/>
    </source>
</evidence>
<dbReference type="InterPro" id="IPR005475">
    <property type="entry name" value="Transketolase-like_Pyr-bd"/>
</dbReference>
<reference evidence="2" key="1">
    <citation type="journal article" date="2015" name="Nature">
        <title>Complex archaea that bridge the gap between prokaryotes and eukaryotes.</title>
        <authorList>
            <person name="Spang A."/>
            <person name="Saw J.H."/>
            <person name="Jorgensen S.L."/>
            <person name="Zaremba-Niedzwiedzka K."/>
            <person name="Martijn J."/>
            <person name="Lind A.E."/>
            <person name="van Eijk R."/>
            <person name="Schleper C."/>
            <person name="Guy L."/>
            <person name="Ettema T.J."/>
        </authorList>
    </citation>
    <scope>NUCLEOTIDE SEQUENCE</scope>
</reference>
<dbReference type="AlphaFoldDB" id="A0A0F9IH77"/>